<proteinExistence type="predicted"/>
<dbReference type="EMBL" id="KL596734">
    <property type="protein sequence ID" value="KER26990.1"/>
    <property type="molecule type" value="Genomic_DNA"/>
</dbReference>
<dbReference type="CTD" id="20320077"/>
<dbReference type="KEGG" id="ovi:T265_05895"/>
<feature type="region of interest" description="Disordered" evidence="1">
    <location>
        <begin position="1"/>
        <end position="20"/>
    </location>
</feature>
<evidence type="ECO:0000313" key="3">
    <source>
        <dbReference type="Proteomes" id="UP000054324"/>
    </source>
</evidence>
<organism evidence="2 3">
    <name type="scientific">Opisthorchis viverrini</name>
    <name type="common">Southeast Asian liver fluke</name>
    <dbReference type="NCBI Taxonomy" id="6198"/>
    <lineage>
        <taxon>Eukaryota</taxon>
        <taxon>Metazoa</taxon>
        <taxon>Spiralia</taxon>
        <taxon>Lophotrochozoa</taxon>
        <taxon>Platyhelminthes</taxon>
        <taxon>Trematoda</taxon>
        <taxon>Digenea</taxon>
        <taxon>Opisthorchiida</taxon>
        <taxon>Opisthorchiata</taxon>
        <taxon>Opisthorchiidae</taxon>
        <taxon>Opisthorchis</taxon>
    </lineage>
</organism>
<protein>
    <submittedName>
        <fullName evidence="2">Uncharacterized protein</fullName>
    </submittedName>
</protein>
<reference evidence="2 3" key="1">
    <citation type="submission" date="2013-11" db="EMBL/GenBank/DDBJ databases">
        <title>Opisthorchis viverrini - life in the bile duct.</title>
        <authorList>
            <person name="Young N.D."/>
            <person name="Nagarajan N."/>
            <person name="Lin S.J."/>
            <person name="Korhonen P.K."/>
            <person name="Jex A.R."/>
            <person name="Hall R.S."/>
            <person name="Safavi-Hemami H."/>
            <person name="Kaewkong W."/>
            <person name="Bertrand D."/>
            <person name="Gao S."/>
            <person name="Seet Q."/>
            <person name="Wongkham S."/>
            <person name="Teh B.T."/>
            <person name="Wongkham C."/>
            <person name="Intapan P.M."/>
            <person name="Maleewong W."/>
            <person name="Yang X."/>
            <person name="Hu M."/>
            <person name="Wang Z."/>
            <person name="Hofmann A."/>
            <person name="Sternberg P.W."/>
            <person name="Tan P."/>
            <person name="Wang J."/>
            <person name="Gasser R.B."/>
        </authorList>
    </citation>
    <scope>NUCLEOTIDE SEQUENCE [LARGE SCALE GENOMIC DNA]</scope>
</reference>
<dbReference type="AlphaFoldDB" id="A0A074ZUB5"/>
<dbReference type="GeneID" id="20320077"/>
<evidence type="ECO:0000313" key="2">
    <source>
        <dbReference type="EMBL" id="KER26990.1"/>
    </source>
</evidence>
<feature type="compositionally biased region" description="Polar residues" evidence="1">
    <location>
        <begin position="1"/>
        <end position="10"/>
    </location>
</feature>
<keyword evidence="3" id="KW-1185">Reference proteome</keyword>
<name>A0A074ZUB5_OPIVI</name>
<dbReference type="RefSeq" id="XP_009169288.1">
    <property type="nucleotide sequence ID" value="XM_009171024.1"/>
</dbReference>
<accession>A0A074ZUB5</accession>
<gene>
    <name evidence="2" type="ORF">T265_05895</name>
</gene>
<sequence length="89" mass="9943">MAQETQSNQAHGAIDLQKSQLRHSTTVGLISSWHTNSEEPQTLQQVSYSPNKLPVGSNVCSTQVALEYALESPRSQATLCVRLRYVRRM</sequence>
<dbReference type="STRING" id="6198.A0A074ZUB5"/>
<dbReference type="Proteomes" id="UP000054324">
    <property type="component" value="Unassembled WGS sequence"/>
</dbReference>
<evidence type="ECO:0000256" key="1">
    <source>
        <dbReference type="SAM" id="MobiDB-lite"/>
    </source>
</evidence>